<reference evidence="4" key="1">
    <citation type="submission" date="2025-08" db="UniProtKB">
        <authorList>
            <consortium name="Ensembl"/>
        </authorList>
    </citation>
    <scope>IDENTIFICATION</scope>
</reference>
<feature type="region of interest" description="Disordered" evidence="3">
    <location>
        <begin position="1365"/>
        <end position="1384"/>
    </location>
</feature>
<feature type="compositionally biased region" description="Basic and acidic residues" evidence="3">
    <location>
        <begin position="1213"/>
        <end position="1229"/>
    </location>
</feature>
<feature type="region of interest" description="Disordered" evidence="3">
    <location>
        <begin position="1520"/>
        <end position="1540"/>
    </location>
</feature>
<evidence type="ECO:0000313" key="5">
    <source>
        <dbReference type="Proteomes" id="UP000694388"/>
    </source>
</evidence>
<dbReference type="GO" id="GO:0045296">
    <property type="term" value="F:cadherin binding"/>
    <property type="evidence" value="ECO:0007669"/>
    <property type="project" value="TreeGrafter"/>
</dbReference>
<dbReference type="GO" id="GO:0005925">
    <property type="term" value="C:focal adhesion"/>
    <property type="evidence" value="ECO:0007669"/>
    <property type="project" value="TreeGrafter"/>
</dbReference>
<dbReference type="PANTHER" id="PTHR23169:SF20">
    <property type="entry name" value="PLECTIN"/>
    <property type="match status" value="1"/>
</dbReference>
<feature type="compositionally biased region" description="Basic and acidic residues" evidence="3">
    <location>
        <begin position="532"/>
        <end position="542"/>
    </location>
</feature>
<dbReference type="GO" id="GO:0005882">
    <property type="term" value="C:intermediate filament"/>
    <property type="evidence" value="ECO:0007669"/>
    <property type="project" value="TreeGrafter"/>
</dbReference>
<keyword evidence="5" id="KW-1185">Reference proteome</keyword>
<feature type="compositionally biased region" description="Basic residues" evidence="3">
    <location>
        <begin position="962"/>
        <end position="974"/>
    </location>
</feature>
<dbReference type="GO" id="GO:0031581">
    <property type="term" value="P:hemidesmosome assembly"/>
    <property type="evidence" value="ECO:0007669"/>
    <property type="project" value="TreeGrafter"/>
</dbReference>
<keyword evidence="1" id="KW-0597">Phosphoprotein</keyword>
<feature type="region of interest" description="Disordered" evidence="3">
    <location>
        <begin position="924"/>
        <end position="975"/>
    </location>
</feature>
<feature type="compositionally biased region" description="Polar residues" evidence="3">
    <location>
        <begin position="1594"/>
        <end position="1604"/>
    </location>
</feature>
<dbReference type="Gene3D" id="3.90.1290.10">
    <property type="entry name" value="Plakin repeat"/>
    <property type="match status" value="1"/>
</dbReference>
<reference evidence="4" key="2">
    <citation type="submission" date="2025-09" db="UniProtKB">
        <authorList>
            <consortium name="Ensembl"/>
        </authorList>
    </citation>
    <scope>IDENTIFICATION</scope>
</reference>
<dbReference type="GO" id="GO:0045104">
    <property type="term" value="P:intermediate filament cytoskeleton organization"/>
    <property type="evidence" value="ECO:0007669"/>
    <property type="project" value="InterPro"/>
</dbReference>
<feature type="region of interest" description="Disordered" evidence="3">
    <location>
        <begin position="267"/>
        <end position="303"/>
    </location>
</feature>
<feature type="compositionally biased region" description="Low complexity" evidence="3">
    <location>
        <begin position="286"/>
        <end position="297"/>
    </location>
</feature>
<name>A0A8C4QWI5_EPTBU</name>
<dbReference type="GO" id="GO:0030506">
    <property type="term" value="F:ankyrin binding"/>
    <property type="evidence" value="ECO:0007669"/>
    <property type="project" value="TreeGrafter"/>
</dbReference>
<feature type="region of interest" description="Disordered" evidence="3">
    <location>
        <begin position="774"/>
        <end position="854"/>
    </location>
</feature>
<dbReference type="Proteomes" id="UP000694388">
    <property type="component" value="Unplaced"/>
</dbReference>
<dbReference type="PANTHER" id="PTHR23169">
    <property type="entry name" value="ENVOPLAKIN"/>
    <property type="match status" value="1"/>
</dbReference>
<organism evidence="4 5">
    <name type="scientific">Eptatretus burgeri</name>
    <name type="common">Inshore hagfish</name>
    <dbReference type="NCBI Taxonomy" id="7764"/>
    <lineage>
        <taxon>Eukaryota</taxon>
        <taxon>Metazoa</taxon>
        <taxon>Chordata</taxon>
        <taxon>Craniata</taxon>
        <taxon>Vertebrata</taxon>
        <taxon>Cyclostomata</taxon>
        <taxon>Myxini</taxon>
        <taxon>Myxiniformes</taxon>
        <taxon>Myxinidae</taxon>
        <taxon>Eptatretinae</taxon>
        <taxon>Eptatretus</taxon>
    </lineage>
</organism>
<sequence length="2051" mass="227701">MQTNQEACGDPTKEKEILACTLKRTKEQGIRFIGETVEEGNCRTVSRTLGNTDYDDVENNLKASDKKSSGSLFEDESRWEETKLETLNIYPGDIMKSDKQGQCTKDEENDDAPSMSSQTISNFLKASTKDLGNSATQSLCDDENENVLSRNDMTVETDERNKTSFQKTKSQTIQVDENKAPQKPVAQEKYLENDVITFTLPNEGKMLNSGIQQIRVDMEFDNMSNVKKQNSQTLEDKELSHQTKRVYRDNIVNNYKQQSNSITFICRSEKQQNSNPGEPRIEELSETSSSQTGSSNSPADVDTKQVDEKIQNLHLGGSDSSDQLQDKDNKESNIDYAALSNVKYHKGEKSHLRDNPGKGEFKDAFDLKSMICEYQESLITLGRKESRNLQLEPKCEVDCDVRVFKGRQCGDSMAINEIEKDKQENKVDGKTNPPEIPPDDEGKEQAFSTEEQFSCDGIVSASISEKTRTRAHVYAGERTHNLEQACQEDTGIFTEPDPHLKISAMEGQTGDVDIQEKTLHQMKYKLGVTERTNGHPRDETPSREMQVNLDGESNVDLCQGDHKAKERHLEHTLHDDDDDDDAEAKLYLTNDIKPRKKMPFTIVVYEDLICSEAETYHSAGGDSVTRDDVFRSSEQENVSDSHEVPGFTSFEEDNFLSEQAHVSCATSDHVQGGVRVKNEHSEGDAGTCKEPLVQVSLNEVSGNKESLSFHDYEHQRSINKDRGDMSVSGTAVETSLLNEGKAQYVHEHEVSEEFNHGTPTQERQHTVRTMESIFDKEGDFDVEPRSMSSAKEGDSAVEPRSTSSAKEGESAVEPRSTSSAKEGDSAVLSRSNSSDKEAGSEMERRSTLSVTDEETRVTNYSTLDHAHEISVTQIPQHDNTRNVAFSLQAERETTEFGENSEKQIDYRENKGKFATVKGKQEFTYEEEVTASDSSSQKHRFQSPEEPVEGMREEPETSSESTRRHKGKGPLKHVKATSSIRLESQDMSNYITSWPIKDGSQSENLTFPGHVQEMKLTDGNKAQRKAEDRSVTANSPEGMNDALGNPVEPNVLSHHTVTRHENDLHGKDDDARKSPFSDRRILYHLTSHSFVKLNEDADDQITDASKSRNSNSQSHFREGIERCFLESVPVQVKKTESIFQAVSSEVVDDPDISEEPLIPSPDLCRGKGRKKGPTIVDKTGVFVPAKGSAAVIIQDPPIKHSAAMSEKTTLTAPDRLEDRNNPLDSSKPEEGTETQTRVTTDVERHGELSSEGLIDDVIGKTVYAPNTCLVIETLTHDATEIHVEANKSEQLTSYVIHRSRDDKALMDSCNTTTPIKIGLDSLGTPDGQCTYSEEESRVDARPLSHQEECSDGEELVHRKETTVIRVYSEPPNPPSDDGTATTHGLACNENKSSMNRLQGDEYTSFLVNFGAENNLHEFNETAGERKETEELRITAYMTSRPDIKDEEKLTNKPEATPTQNERKSQQAEIKATILTLSEDDDDDVEREKSFDGSKMVEAELHKGSTPLASLACSTGAASRASNAVNDAETPQAETGNKRCSQKRPDALLSEMNVEVNGNNHLENSEASACVSNSYGDGRGSPDSSQVAHRGHNPVLSAQHTTSRIHQSNKRGKWWKTDNLDQDEGIKYPAKGRPIGNKVHEESMQSVVHTERSSTMSEEKCTNPDFFNSTERREVRSEDTRGSFEASREAKTRYVQEEISRIKADIENITCNVDQSTHTNTSLCKNISKQGSDISPGPLVQSKMNESSTQKASHANVFTTKSFGMHGAHEAYLKGVGKRPQASYSQGAGMSKFASSDKVLGKSTSQTHPSEVVFQGLRAPISINQLESAHLIDRTTADQLREGRLSPGKISLQLSSYLKGSRVIAGIIIEKTRECLSVHEAMQRKVVRPGCALQLLEAQAATGFIIEPVSGRKLSVTRATWLGMVAPKFYEKLLSAEGAVTGYLNPKTSEHVSLFEALRLGIILPSHGMRLLEAQLATGGLIDPAASHRLPLSVALARGLIDADVHRSLCDPNDDCKGFFDPNTDENLTYAELQKRCVHDHIRNLLLLPLHSK</sequence>
<dbReference type="GO" id="GO:0005200">
    <property type="term" value="F:structural constituent of cytoskeleton"/>
    <property type="evidence" value="ECO:0007669"/>
    <property type="project" value="TreeGrafter"/>
</dbReference>
<keyword evidence="2" id="KW-0677">Repeat</keyword>
<dbReference type="GO" id="GO:0042060">
    <property type="term" value="P:wound healing"/>
    <property type="evidence" value="ECO:0007669"/>
    <property type="project" value="TreeGrafter"/>
</dbReference>
<feature type="compositionally biased region" description="Basic and acidic residues" evidence="3">
    <location>
        <begin position="833"/>
        <end position="846"/>
    </location>
</feature>
<dbReference type="GeneTree" id="ENSGT00940000154843"/>
<dbReference type="InterPro" id="IPR035915">
    <property type="entry name" value="Plakin_repeat_sf"/>
</dbReference>
<dbReference type="InterPro" id="IPR001101">
    <property type="entry name" value="Plectin_repeat"/>
</dbReference>
<evidence type="ECO:0000313" key="4">
    <source>
        <dbReference type="Ensembl" id="ENSEBUP00000021638.1"/>
    </source>
</evidence>
<dbReference type="GO" id="GO:0042383">
    <property type="term" value="C:sarcolemma"/>
    <property type="evidence" value="ECO:0007669"/>
    <property type="project" value="TreeGrafter"/>
</dbReference>
<feature type="region of interest" description="Disordered" evidence="3">
    <location>
        <begin position="1015"/>
        <end position="1049"/>
    </location>
</feature>
<dbReference type="GO" id="GO:0048471">
    <property type="term" value="C:perinuclear region of cytoplasm"/>
    <property type="evidence" value="ECO:0007669"/>
    <property type="project" value="TreeGrafter"/>
</dbReference>
<dbReference type="GO" id="GO:0030056">
    <property type="term" value="C:hemidesmosome"/>
    <property type="evidence" value="ECO:0007669"/>
    <property type="project" value="TreeGrafter"/>
</dbReference>
<proteinExistence type="predicted"/>
<feature type="region of interest" description="Disordered" evidence="3">
    <location>
        <begin position="529"/>
        <end position="554"/>
    </location>
</feature>
<feature type="region of interest" description="Disordered" evidence="3">
    <location>
        <begin position="1333"/>
        <end position="1352"/>
    </location>
</feature>
<feature type="region of interest" description="Disordered" evidence="3">
    <location>
        <begin position="1437"/>
        <end position="1467"/>
    </location>
</feature>
<evidence type="ECO:0000256" key="3">
    <source>
        <dbReference type="SAM" id="MobiDB-lite"/>
    </source>
</evidence>
<feature type="region of interest" description="Disordered" evidence="3">
    <location>
        <begin position="1568"/>
        <end position="1616"/>
    </location>
</feature>
<feature type="region of interest" description="Disordered" evidence="3">
    <location>
        <begin position="93"/>
        <end position="117"/>
    </location>
</feature>
<feature type="region of interest" description="Disordered" evidence="3">
    <location>
        <begin position="1149"/>
        <end position="1169"/>
    </location>
</feature>
<evidence type="ECO:0000256" key="1">
    <source>
        <dbReference type="ARBA" id="ARBA00022553"/>
    </source>
</evidence>
<dbReference type="SMART" id="SM00250">
    <property type="entry name" value="PLEC"/>
    <property type="match status" value="4"/>
</dbReference>
<feature type="compositionally biased region" description="Basic and acidic residues" evidence="3">
    <location>
        <begin position="1440"/>
        <end position="1450"/>
    </location>
</feature>
<protein>
    <submittedName>
        <fullName evidence="4">Uncharacterized protein</fullName>
    </submittedName>
</protein>
<evidence type="ECO:0000256" key="2">
    <source>
        <dbReference type="ARBA" id="ARBA00022737"/>
    </source>
</evidence>
<dbReference type="GO" id="GO:0008307">
    <property type="term" value="F:structural constituent of muscle"/>
    <property type="evidence" value="ECO:0007669"/>
    <property type="project" value="TreeGrafter"/>
</dbReference>
<dbReference type="InterPro" id="IPR043197">
    <property type="entry name" value="Plakin"/>
</dbReference>
<dbReference type="SUPFAM" id="SSF75399">
    <property type="entry name" value="Plakin repeat"/>
    <property type="match status" value="1"/>
</dbReference>
<dbReference type="Ensembl" id="ENSEBUT00000022214.1">
    <property type="protein sequence ID" value="ENSEBUP00000021638.1"/>
    <property type="gene ID" value="ENSEBUG00000013363.1"/>
</dbReference>
<dbReference type="Pfam" id="PF00681">
    <property type="entry name" value="Plectin"/>
    <property type="match status" value="2"/>
</dbReference>
<feature type="region of interest" description="Disordered" evidence="3">
    <location>
        <begin position="1201"/>
        <end position="1245"/>
    </location>
</feature>
<feature type="compositionally biased region" description="Basic and acidic residues" evidence="3">
    <location>
        <begin position="774"/>
        <end position="784"/>
    </location>
</feature>
<feature type="compositionally biased region" description="Basic and acidic residues" evidence="3">
    <location>
        <begin position="417"/>
        <end position="429"/>
    </location>
</feature>
<accession>A0A8C4QWI5</accession>
<feature type="region of interest" description="Disordered" evidence="3">
    <location>
        <begin position="415"/>
        <end position="443"/>
    </location>
</feature>